<dbReference type="EMBL" id="CAAALY010115034">
    <property type="protein sequence ID" value="VEL30736.1"/>
    <property type="molecule type" value="Genomic_DNA"/>
</dbReference>
<protein>
    <recommendedName>
        <fullName evidence="4">MORN repeat-containing protein 3</fullName>
    </recommendedName>
</protein>
<dbReference type="InterPro" id="IPR003409">
    <property type="entry name" value="MORN"/>
</dbReference>
<dbReference type="InterPro" id="IPR052472">
    <property type="entry name" value="MORN3"/>
</dbReference>
<evidence type="ECO:0000256" key="3">
    <source>
        <dbReference type="ARBA" id="ARBA00023329"/>
    </source>
</evidence>
<evidence type="ECO:0000256" key="2">
    <source>
        <dbReference type="ARBA" id="ARBA00022737"/>
    </source>
</evidence>
<evidence type="ECO:0000256" key="1">
    <source>
        <dbReference type="ARBA" id="ARBA00004218"/>
    </source>
</evidence>
<organism evidence="6 7">
    <name type="scientific">Protopolystoma xenopodis</name>
    <dbReference type="NCBI Taxonomy" id="117903"/>
    <lineage>
        <taxon>Eukaryota</taxon>
        <taxon>Metazoa</taxon>
        <taxon>Spiralia</taxon>
        <taxon>Lophotrochozoa</taxon>
        <taxon>Platyhelminthes</taxon>
        <taxon>Monogenea</taxon>
        <taxon>Polyopisthocotylea</taxon>
        <taxon>Polystomatidea</taxon>
        <taxon>Polystomatidae</taxon>
        <taxon>Protopolystoma</taxon>
    </lineage>
</organism>
<keyword evidence="3" id="KW-0968">Cytoplasmic vesicle</keyword>
<name>A0A3S5AJ93_9PLAT</name>
<dbReference type="Proteomes" id="UP000784294">
    <property type="component" value="Unassembled WGS sequence"/>
</dbReference>
<dbReference type="OrthoDB" id="270720at2759"/>
<dbReference type="Gene3D" id="2.20.110.10">
    <property type="entry name" value="Histone H3 K4-specific methyltransferase SET7/9 N-terminal domain"/>
    <property type="match status" value="2"/>
</dbReference>
<comment type="subcellular location">
    <subcellularLocation>
        <location evidence="1">Cytoplasmic vesicle</location>
        <location evidence="1">Secretory vesicle</location>
        <location evidence="1">Acrosome</location>
    </subcellularLocation>
</comment>
<dbReference type="Pfam" id="PF02493">
    <property type="entry name" value="MORN"/>
    <property type="match status" value="6"/>
</dbReference>
<sequence length="215" mass="25273">MWKIANDKANKNGLRSTFYSVNKDEYTGEWKNNKRHGNIFNSRGTYKWNSKGLMYEGDWINGKRHGFGVLSVIGEDMKHRKIYAGSWKNDMRDGFGENCYSDKEFYEGEWTKDLRSGWGRMYCKDGSIYEGRWREDKRCGDGMLRLPNENRFEGSWLNDMKNGRGKFFFLNSGQMMEGVWVNDIPKCCQMTDIGREQASRPTEFPIPEVTFIEFC</sequence>
<keyword evidence="2" id="KW-0677">Repeat</keyword>
<dbReference type="GO" id="GO:0001669">
    <property type="term" value="C:acrosomal vesicle"/>
    <property type="evidence" value="ECO:0007669"/>
    <property type="project" value="UniProtKB-SubCell"/>
</dbReference>
<reference evidence="6" key="1">
    <citation type="submission" date="2018-11" db="EMBL/GenBank/DDBJ databases">
        <authorList>
            <consortium name="Pathogen Informatics"/>
        </authorList>
    </citation>
    <scope>NUCLEOTIDE SEQUENCE</scope>
</reference>
<dbReference type="SUPFAM" id="SSF82185">
    <property type="entry name" value="Histone H3 K4-specific methyltransferase SET7/9 N-terminal domain"/>
    <property type="match status" value="2"/>
</dbReference>
<dbReference type="AlphaFoldDB" id="A0A3S5AJ93"/>
<evidence type="ECO:0000313" key="6">
    <source>
        <dbReference type="EMBL" id="VEL30736.1"/>
    </source>
</evidence>
<proteinExistence type="predicted"/>
<evidence type="ECO:0000256" key="5">
    <source>
        <dbReference type="ARBA" id="ARBA00045851"/>
    </source>
</evidence>
<comment type="caution">
    <text evidence="6">The sequence shown here is derived from an EMBL/GenBank/DDBJ whole genome shotgun (WGS) entry which is preliminary data.</text>
</comment>
<evidence type="ECO:0000313" key="7">
    <source>
        <dbReference type="Proteomes" id="UP000784294"/>
    </source>
</evidence>
<keyword evidence="7" id="KW-1185">Reference proteome</keyword>
<gene>
    <name evidence="6" type="ORF">PXEA_LOCUS24176</name>
</gene>
<evidence type="ECO:0000256" key="4">
    <source>
        <dbReference type="ARBA" id="ARBA00039854"/>
    </source>
</evidence>
<accession>A0A3S5AJ93</accession>
<comment type="function">
    <text evidence="5">Assembles a suppression complex (suppresome) by tethering SIRT1 and MDM2 to regulate composite modifications of p53/TP53. Confers both deacetylation-mediated functional inactivation, by SIRT1, and ubiquitination-dependent degradation, by MDM2, of p53/TP53, promoting a proliferative and cell survival behaviors. May play a role in the regulation of spermatogenesis.</text>
</comment>
<dbReference type="PANTHER" id="PTHR46511:SF1">
    <property type="entry name" value="MORN REPEAT-CONTAINING PROTEIN 3"/>
    <property type="match status" value="1"/>
</dbReference>
<dbReference type="SMART" id="SM00698">
    <property type="entry name" value="MORN"/>
    <property type="match status" value="6"/>
</dbReference>
<dbReference type="PANTHER" id="PTHR46511">
    <property type="entry name" value="MORN REPEAT-CONTAINING PROTEIN 3"/>
    <property type="match status" value="1"/>
</dbReference>